<dbReference type="SMART" id="SM00380">
    <property type="entry name" value="AP2"/>
    <property type="match status" value="1"/>
</dbReference>
<evidence type="ECO:0000313" key="9">
    <source>
        <dbReference type="Proteomes" id="UP000095767"/>
    </source>
</evidence>
<accession>A0A1E5V7L2</accession>
<reference evidence="8 9" key="1">
    <citation type="submission" date="2016-09" db="EMBL/GenBank/DDBJ databases">
        <title>The draft genome of Dichanthelium oligosanthes: A C3 panicoid grass species.</title>
        <authorList>
            <person name="Studer A.J."/>
            <person name="Schnable J.C."/>
            <person name="Brutnell T.P."/>
        </authorList>
    </citation>
    <scope>NUCLEOTIDE SEQUENCE [LARGE SCALE GENOMIC DNA]</scope>
    <source>
        <strain evidence="9">cv. Kellogg 1175</strain>
        <tissue evidence="8">Leaf</tissue>
    </source>
</reference>
<dbReference type="FunFam" id="3.30.730.10:FF:000001">
    <property type="entry name" value="Ethylene-responsive transcription factor 2"/>
    <property type="match status" value="1"/>
</dbReference>
<dbReference type="PRINTS" id="PR00367">
    <property type="entry name" value="ETHRSPELEMNT"/>
</dbReference>
<keyword evidence="5" id="KW-0539">Nucleus</keyword>
<evidence type="ECO:0000256" key="5">
    <source>
        <dbReference type="ARBA" id="ARBA00023242"/>
    </source>
</evidence>
<dbReference type="SUPFAM" id="SSF54171">
    <property type="entry name" value="DNA-binding domain"/>
    <property type="match status" value="1"/>
</dbReference>
<evidence type="ECO:0000256" key="6">
    <source>
        <dbReference type="SAM" id="MobiDB-lite"/>
    </source>
</evidence>
<evidence type="ECO:0000256" key="4">
    <source>
        <dbReference type="ARBA" id="ARBA00023163"/>
    </source>
</evidence>
<comment type="caution">
    <text evidence="8">The sequence shown here is derived from an EMBL/GenBank/DDBJ whole genome shotgun (WGS) entry which is preliminary data.</text>
</comment>
<dbReference type="PROSITE" id="PS51032">
    <property type="entry name" value="AP2_ERF"/>
    <property type="match status" value="1"/>
</dbReference>
<dbReference type="PANTHER" id="PTHR31677:SF146">
    <property type="entry name" value="ETHYLENE-RESPONSIVE TRANSCRIPTION FACTOR ESR2"/>
    <property type="match status" value="1"/>
</dbReference>
<evidence type="ECO:0000313" key="8">
    <source>
        <dbReference type="EMBL" id="OEL21150.1"/>
    </source>
</evidence>
<feature type="domain" description="AP2/ERF" evidence="7">
    <location>
        <begin position="43"/>
        <end position="100"/>
    </location>
</feature>
<dbReference type="AlphaFoldDB" id="A0A1E5V7L2"/>
<feature type="region of interest" description="Disordered" evidence="6">
    <location>
        <begin position="12"/>
        <end position="39"/>
    </location>
</feature>
<name>A0A1E5V7L2_9POAL</name>
<comment type="subcellular location">
    <subcellularLocation>
        <location evidence="1">Nucleus</location>
    </subcellularLocation>
</comment>
<feature type="compositionally biased region" description="Basic residues" evidence="6">
    <location>
        <begin position="12"/>
        <end position="22"/>
    </location>
</feature>
<dbReference type="GO" id="GO:0003677">
    <property type="term" value="F:DNA binding"/>
    <property type="evidence" value="ECO:0007669"/>
    <property type="project" value="UniProtKB-KW"/>
</dbReference>
<dbReference type="InterPro" id="IPR036955">
    <property type="entry name" value="AP2/ERF_dom_sf"/>
</dbReference>
<keyword evidence="4" id="KW-0804">Transcription</keyword>
<dbReference type="PANTHER" id="PTHR31677">
    <property type="entry name" value="AP2 DOMAIN CLASS TRANSCRIPTION FACTOR"/>
    <property type="match status" value="1"/>
</dbReference>
<evidence type="ECO:0000256" key="3">
    <source>
        <dbReference type="ARBA" id="ARBA00023125"/>
    </source>
</evidence>
<proteinExistence type="predicted"/>
<organism evidence="8 9">
    <name type="scientific">Dichanthelium oligosanthes</name>
    <dbReference type="NCBI Taxonomy" id="888268"/>
    <lineage>
        <taxon>Eukaryota</taxon>
        <taxon>Viridiplantae</taxon>
        <taxon>Streptophyta</taxon>
        <taxon>Embryophyta</taxon>
        <taxon>Tracheophyta</taxon>
        <taxon>Spermatophyta</taxon>
        <taxon>Magnoliopsida</taxon>
        <taxon>Liliopsida</taxon>
        <taxon>Poales</taxon>
        <taxon>Poaceae</taxon>
        <taxon>PACMAD clade</taxon>
        <taxon>Panicoideae</taxon>
        <taxon>Panicodae</taxon>
        <taxon>Paniceae</taxon>
        <taxon>Dichantheliinae</taxon>
        <taxon>Dichanthelium</taxon>
    </lineage>
</organism>
<evidence type="ECO:0000259" key="7">
    <source>
        <dbReference type="PROSITE" id="PS51032"/>
    </source>
</evidence>
<dbReference type="Pfam" id="PF00847">
    <property type="entry name" value="AP2"/>
    <property type="match status" value="1"/>
</dbReference>
<evidence type="ECO:0000256" key="2">
    <source>
        <dbReference type="ARBA" id="ARBA00023015"/>
    </source>
</evidence>
<gene>
    <name evidence="8" type="ORF">BAE44_0017830</name>
</gene>
<dbReference type="Gene3D" id="3.30.730.10">
    <property type="entry name" value="AP2/ERF domain"/>
    <property type="match status" value="1"/>
</dbReference>
<dbReference type="InterPro" id="IPR016177">
    <property type="entry name" value="DNA-bd_dom_sf"/>
</dbReference>
<keyword evidence="3" id="KW-0238">DNA-binding</keyword>
<dbReference type="CDD" id="cd00018">
    <property type="entry name" value="AP2"/>
    <property type="match status" value="1"/>
</dbReference>
<sequence>MEDAANAHLYAHAHHHLHRSKRPSPAAINDEDRDCDARPKGARYRGVRCRPWGRFAAEIRDPMSKERRWLGTFDTAEQAACAYDVAARAMRGNKARTNFPGHATAPGYWPWGAPPQPAAAAAAHTFNPFLLHNLIMSSSNHGFRLLHHAGHGHAVNSSAPSRPPAPGTNTPVPSLVAPPPGALDDEDVDDCGGLLRSEPADAGLLQDALHGFYPTGTQPRGGASARAAAAAAAVPVKLERRKAFIDVDEEEGDEYPVMPQGLLGDVIQYPAFVQVVAAAPPAPTLRGRRG</sequence>
<dbReference type="EMBL" id="LWDX02048630">
    <property type="protein sequence ID" value="OEL21150.1"/>
    <property type="molecule type" value="Genomic_DNA"/>
</dbReference>
<dbReference type="Proteomes" id="UP000095767">
    <property type="component" value="Unassembled WGS sequence"/>
</dbReference>
<dbReference type="OrthoDB" id="642697at2759"/>
<feature type="region of interest" description="Disordered" evidence="6">
    <location>
        <begin position="152"/>
        <end position="197"/>
    </location>
</feature>
<dbReference type="STRING" id="888268.A0A1E5V7L2"/>
<dbReference type="GO" id="GO:0005634">
    <property type="term" value="C:nucleus"/>
    <property type="evidence" value="ECO:0007669"/>
    <property type="project" value="UniProtKB-SubCell"/>
</dbReference>
<dbReference type="InterPro" id="IPR001471">
    <property type="entry name" value="AP2/ERF_dom"/>
</dbReference>
<dbReference type="GO" id="GO:0003700">
    <property type="term" value="F:DNA-binding transcription factor activity"/>
    <property type="evidence" value="ECO:0007669"/>
    <property type="project" value="InterPro"/>
</dbReference>
<keyword evidence="2" id="KW-0805">Transcription regulation</keyword>
<keyword evidence="9" id="KW-1185">Reference proteome</keyword>
<evidence type="ECO:0000256" key="1">
    <source>
        <dbReference type="ARBA" id="ARBA00004123"/>
    </source>
</evidence>
<protein>
    <submittedName>
        <fullName evidence="8">Ethylene-responsive transcription factor ESR2</fullName>
    </submittedName>
</protein>